<comment type="function">
    <text evidence="9">Part of the tripartite ATP-independent periplasmic (TRAP) transport system.</text>
</comment>
<keyword evidence="3" id="KW-1003">Cell membrane</keyword>
<reference evidence="11" key="1">
    <citation type="journal article" date="2014" name="Int. J. Syst. Evol. Microbiol.">
        <title>Complete genome sequence of Corynebacterium casei LMG S-19264T (=DSM 44701T), isolated from a smear-ripened cheese.</title>
        <authorList>
            <consortium name="US DOE Joint Genome Institute (JGI-PGF)"/>
            <person name="Walter F."/>
            <person name="Albersmeier A."/>
            <person name="Kalinowski J."/>
            <person name="Ruckert C."/>
        </authorList>
    </citation>
    <scope>NUCLEOTIDE SEQUENCE</scope>
    <source>
        <strain evidence="11">CGMCC 1.15320</strain>
    </source>
</reference>
<evidence type="ECO:0000256" key="4">
    <source>
        <dbReference type="ARBA" id="ARBA00022519"/>
    </source>
</evidence>
<evidence type="ECO:0000256" key="9">
    <source>
        <dbReference type="RuleBase" id="RU369079"/>
    </source>
</evidence>
<comment type="caution">
    <text evidence="11">The sequence shown here is derived from an EMBL/GenBank/DDBJ whole genome shotgun (WGS) entry which is preliminary data.</text>
</comment>
<comment type="subcellular location">
    <subcellularLocation>
        <location evidence="1 9">Cell inner membrane</location>
        <topology evidence="1 9">Multi-pass membrane protein</topology>
    </subcellularLocation>
</comment>
<evidence type="ECO:0000256" key="6">
    <source>
        <dbReference type="ARBA" id="ARBA00022989"/>
    </source>
</evidence>
<evidence type="ECO:0000256" key="2">
    <source>
        <dbReference type="ARBA" id="ARBA00022448"/>
    </source>
</evidence>
<proteinExistence type="inferred from homology"/>
<evidence type="ECO:0000256" key="1">
    <source>
        <dbReference type="ARBA" id="ARBA00004429"/>
    </source>
</evidence>
<evidence type="ECO:0000256" key="8">
    <source>
        <dbReference type="ARBA" id="ARBA00038436"/>
    </source>
</evidence>
<dbReference type="PANTHER" id="PTHR35011:SF2">
    <property type="entry name" value="2,3-DIKETO-L-GULONATE TRAP TRANSPORTER SMALL PERMEASE PROTEIN YIAM"/>
    <property type="match status" value="1"/>
</dbReference>
<dbReference type="GO" id="GO:0015740">
    <property type="term" value="P:C4-dicarboxylate transport"/>
    <property type="evidence" value="ECO:0007669"/>
    <property type="project" value="TreeGrafter"/>
</dbReference>
<dbReference type="InterPro" id="IPR007387">
    <property type="entry name" value="TRAP_DctQ"/>
</dbReference>
<dbReference type="RefSeq" id="WP_188719116.1">
    <property type="nucleotide sequence ID" value="NZ_BMIF01000001.1"/>
</dbReference>
<keyword evidence="5 9" id="KW-0812">Transmembrane</keyword>
<dbReference type="EMBL" id="BMIF01000001">
    <property type="protein sequence ID" value="GGA52731.1"/>
    <property type="molecule type" value="Genomic_DNA"/>
</dbReference>
<dbReference type="InterPro" id="IPR055348">
    <property type="entry name" value="DctQ"/>
</dbReference>
<sequence length="174" mass="19599">MRALNAALDWLVLFCAILACVAIAGMSVLIVIEVILRSVFSSTLYLIEEFSGYMVLAIMALGLPYCREKNALLTVDFFISRMGPHLRRRVEFVYGLVSIAYCILIDWYVIQLLMKSIQRDLTAASVMRTPLWIPQMLLPIGITLLCLVMIRKLIIPDPIKVPDPGAELAIREVE</sequence>
<comment type="similarity">
    <text evidence="8 9">Belongs to the TRAP transporter small permease family.</text>
</comment>
<keyword evidence="6 9" id="KW-1133">Transmembrane helix</keyword>
<feature type="transmembrane region" description="Helical" evidence="9">
    <location>
        <begin position="92"/>
        <end position="110"/>
    </location>
</feature>
<keyword evidence="2 9" id="KW-0813">Transport</keyword>
<dbReference type="PANTHER" id="PTHR35011">
    <property type="entry name" value="2,3-DIKETO-L-GULONATE TRAP TRANSPORTER SMALL PERMEASE PROTEIN YIAM"/>
    <property type="match status" value="1"/>
</dbReference>
<dbReference type="Pfam" id="PF04290">
    <property type="entry name" value="DctQ"/>
    <property type="match status" value="1"/>
</dbReference>
<feature type="domain" description="Tripartite ATP-independent periplasmic transporters DctQ component" evidence="10">
    <location>
        <begin position="26"/>
        <end position="154"/>
    </location>
</feature>
<keyword evidence="12" id="KW-1185">Reference proteome</keyword>
<dbReference type="GO" id="GO:0022857">
    <property type="term" value="F:transmembrane transporter activity"/>
    <property type="evidence" value="ECO:0007669"/>
    <property type="project" value="UniProtKB-UniRule"/>
</dbReference>
<keyword evidence="4 9" id="KW-0997">Cell inner membrane</keyword>
<evidence type="ECO:0000256" key="5">
    <source>
        <dbReference type="ARBA" id="ARBA00022692"/>
    </source>
</evidence>
<gene>
    <name evidence="11" type="ORF">GCM10011385_02590</name>
</gene>
<accession>A0A916RE62</accession>
<protein>
    <recommendedName>
        <fullName evidence="9">TRAP transporter small permease protein</fullName>
    </recommendedName>
</protein>
<feature type="transmembrane region" description="Helical" evidence="9">
    <location>
        <begin position="130"/>
        <end position="150"/>
    </location>
</feature>
<organism evidence="11 12">
    <name type="scientific">Nitratireductor aestuarii</name>
    <dbReference type="NCBI Taxonomy" id="1735103"/>
    <lineage>
        <taxon>Bacteria</taxon>
        <taxon>Pseudomonadati</taxon>
        <taxon>Pseudomonadota</taxon>
        <taxon>Alphaproteobacteria</taxon>
        <taxon>Hyphomicrobiales</taxon>
        <taxon>Phyllobacteriaceae</taxon>
        <taxon>Nitratireductor</taxon>
    </lineage>
</organism>
<evidence type="ECO:0000259" key="10">
    <source>
        <dbReference type="Pfam" id="PF04290"/>
    </source>
</evidence>
<dbReference type="Proteomes" id="UP000636264">
    <property type="component" value="Unassembled WGS sequence"/>
</dbReference>
<feature type="transmembrane region" description="Helical" evidence="9">
    <location>
        <begin position="7"/>
        <end position="32"/>
    </location>
</feature>
<dbReference type="AlphaFoldDB" id="A0A916RE62"/>
<evidence type="ECO:0000313" key="12">
    <source>
        <dbReference type="Proteomes" id="UP000636264"/>
    </source>
</evidence>
<dbReference type="GO" id="GO:0005886">
    <property type="term" value="C:plasma membrane"/>
    <property type="evidence" value="ECO:0007669"/>
    <property type="project" value="UniProtKB-SubCell"/>
</dbReference>
<keyword evidence="7 9" id="KW-0472">Membrane</keyword>
<evidence type="ECO:0000256" key="7">
    <source>
        <dbReference type="ARBA" id="ARBA00023136"/>
    </source>
</evidence>
<evidence type="ECO:0000256" key="3">
    <source>
        <dbReference type="ARBA" id="ARBA00022475"/>
    </source>
</evidence>
<comment type="subunit">
    <text evidence="9">The complex comprises the extracytoplasmic solute receptor protein and the two transmembrane proteins.</text>
</comment>
<name>A0A916RE62_9HYPH</name>
<feature type="transmembrane region" description="Helical" evidence="9">
    <location>
        <begin position="44"/>
        <end position="63"/>
    </location>
</feature>
<evidence type="ECO:0000313" key="11">
    <source>
        <dbReference type="EMBL" id="GGA52731.1"/>
    </source>
</evidence>
<reference evidence="11" key="2">
    <citation type="submission" date="2020-09" db="EMBL/GenBank/DDBJ databases">
        <authorList>
            <person name="Sun Q."/>
            <person name="Zhou Y."/>
        </authorList>
    </citation>
    <scope>NUCLEOTIDE SEQUENCE</scope>
    <source>
        <strain evidence="11">CGMCC 1.15320</strain>
    </source>
</reference>
<dbReference type="PROSITE" id="PS51257">
    <property type="entry name" value="PROKAR_LIPOPROTEIN"/>
    <property type="match status" value="1"/>
</dbReference>